<proteinExistence type="predicted"/>
<protein>
    <submittedName>
        <fullName evidence="1">17352_t:CDS:1</fullName>
    </submittedName>
</protein>
<organism evidence="1 2">
    <name type="scientific">Acaulospora colombiana</name>
    <dbReference type="NCBI Taxonomy" id="27376"/>
    <lineage>
        <taxon>Eukaryota</taxon>
        <taxon>Fungi</taxon>
        <taxon>Fungi incertae sedis</taxon>
        <taxon>Mucoromycota</taxon>
        <taxon>Glomeromycotina</taxon>
        <taxon>Glomeromycetes</taxon>
        <taxon>Diversisporales</taxon>
        <taxon>Acaulosporaceae</taxon>
        <taxon>Acaulospora</taxon>
    </lineage>
</organism>
<dbReference type="EMBL" id="CAJVPT010027052">
    <property type="protein sequence ID" value="CAG8682026.1"/>
    <property type="molecule type" value="Genomic_DNA"/>
</dbReference>
<feature type="non-terminal residue" evidence="1">
    <location>
        <position position="368"/>
    </location>
</feature>
<dbReference type="Proteomes" id="UP000789525">
    <property type="component" value="Unassembled WGS sequence"/>
</dbReference>
<reference evidence="1" key="1">
    <citation type="submission" date="2021-06" db="EMBL/GenBank/DDBJ databases">
        <authorList>
            <person name="Kallberg Y."/>
            <person name="Tangrot J."/>
            <person name="Rosling A."/>
        </authorList>
    </citation>
    <scope>NUCLEOTIDE SEQUENCE</scope>
    <source>
        <strain evidence="1">CL356</strain>
    </source>
</reference>
<comment type="caution">
    <text evidence="1">The sequence shown here is derived from an EMBL/GenBank/DDBJ whole genome shotgun (WGS) entry which is preliminary data.</text>
</comment>
<feature type="non-terminal residue" evidence="1">
    <location>
        <position position="1"/>
    </location>
</feature>
<keyword evidence="2" id="KW-1185">Reference proteome</keyword>
<sequence length="368" mass="40184">TTATKFNVSYYKNYKLVSNFETKENFALYLCGTPPPTNLPPGTKNFSIPLSNDAIQDSSEIPFLEALGLRSSIKAIDDSVASFVVSPCLQSLENNISVLNSNNKTSEAKILSVISAVFGNEPNSSVSKFVSTSSIYEPSGLDRAEWIKFYSTFFNLENQANNIYNQIDSNYNCLKNVAASNAQSTKPVVAWAVYIAPSSYNNNTASWAIADASYKKSFTEDAGGTYFNLSTLTYSTSSDFLSAIANVDILIDETYLANSISDVYKNYGLTANSNYKFVKNSAIYREDGLQNPSGGLDWFESAVLKGDVVLGDLVNVINPNLPTKGYQRVWFRNVAKNESFIISSATNCTNTSAPLTDQSSFCSIHVAA</sequence>
<evidence type="ECO:0000313" key="2">
    <source>
        <dbReference type="Proteomes" id="UP000789525"/>
    </source>
</evidence>
<accession>A0ACA9P337</accession>
<gene>
    <name evidence="1" type="ORF">ACOLOM_LOCUS9384</name>
</gene>
<evidence type="ECO:0000313" key="1">
    <source>
        <dbReference type="EMBL" id="CAG8682026.1"/>
    </source>
</evidence>
<name>A0ACA9P337_9GLOM</name>